<organism evidence="1 2">
    <name type="scientific">Paraglaciecola arctica BSs20135</name>
    <dbReference type="NCBI Taxonomy" id="493475"/>
    <lineage>
        <taxon>Bacteria</taxon>
        <taxon>Pseudomonadati</taxon>
        <taxon>Pseudomonadota</taxon>
        <taxon>Gammaproteobacteria</taxon>
        <taxon>Alteromonadales</taxon>
        <taxon>Alteromonadaceae</taxon>
        <taxon>Paraglaciecola</taxon>
    </lineage>
</organism>
<keyword evidence="2" id="KW-1185">Reference proteome</keyword>
<comment type="caution">
    <text evidence="1">The sequence shown here is derived from an EMBL/GenBank/DDBJ whole genome shotgun (WGS) entry which is preliminary data.</text>
</comment>
<name>K6YVC6_9ALTE</name>
<evidence type="ECO:0000313" key="1">
    <source>
        <dbReference type="EMBL" id="GAC20668.1"/>
    </source>
</evidence>
<sequence>MKNTCLHTHQEVSGKIKVLIKGRIEGIEHLSRENVLPSEIALKKDVSIIGIIEE</sequence>
<accession>K6YVC6</accession>
<dbReference type="Proteomes" id="UP000006327">
    <property type="component" value="Unassembled WGS sequence"/>
</dbReference>
<dbReference type="EMBL" id="BAEO01000055">
    <property type="protein sequence ID" value="GAC20668.1"/>
    <property type="molecule type" value="Genomic_DNA"/>
</dbReference>
<reference evidence="1 2" key="1">
    <citation type="journal article" date="2017" name="Antonie Van Leeuwenhoek">
        <title>Rhizobium rhizosphaerae sp. nov., a novel species isolated from rice rhizosphere.</title>
        <authorList>
            <person name="Zhao J.J."/>
            <person name="Zhang J."/>
            <person name="Zhang R.J."/>
            <person name="Zhang C.W."/>
            <person name="Yin H.Q."/>
            <person name="Zhang X.X."/>
        </authorList>
    </citation>
    <scope>NUCLEOTIDE SEQUENCE [LARGE SCALE GENOMIC DNA]</scope>
    <source>
        <strain evidence="1 2">BSs20135</strain>
    </source>
</reference>
<proteinExistence type="predicted"/>
<gene>
    <name evidence="1" type="ORF">GARC_3714</name>
</gene>
<dbReference type="AlphaFoldDB" id="K6YVC6"/>
<evidence type="ECO:0000313" key="2">
    <source>
        <dbReference type="Proteomes" id="UP000006327"/>
    </source>
</evidence>
<dbReference type="STRING" id="493475.GARC_3714"/>
<protein>
    <submittedName>
        <fullName evidence="1">Uncharacterized protein</fullName>
    </submittedName>
</protein>